<dbReference type="GO" id="GO:0016787">
    <property type="term" value="F:hydrolase activity"/>
    <property type="evidence" value="ECO:0007669"/>
    <property type="project" value="UniProtKB-KW"/>
</dbReference>
<dbReference type="Proteomes" id="UP000316196">
    <property type="component" value="Unassembled WGS sequence"/>
</dbReference>
<protein>
    <submittedName>
        <fullName evidence="2">Alpha-beta hydrolase superfamily lysophospholipase</fullName>
    </submittedName>
</protein>
<proteinExistence type="predicted"/>
<dbReference type="PANTHER" id="PTHR11614">
    <property type="entry name" value="PHOSPHOLIPASE-RELATED"/>
    <property type="match status" value="1"/>
</dbReference>
<reference evidence="2 3" key="1">
    <citation type="submission" date="2019-06" db="EMBL/GenBank/DDBJ databases">
        <title>Sequencing the genomes of 1000 actinobacteria strains.</title>
        <authorList>
            <person name="Klenk H.-P."/>
        </authorList>
    </citation>
    <scope>NUCLEOTIDE SEQUENCE [LARGE SCALE GENOMIC DNA]</scope>
    <source>
        <strain evidence="2 3">DSM 8251</strain>
    </source>
</reference>
<dbReference type="InterPro" id="IPR029058">
    <property type="entry name" value="AB_hydrolase_fold"/>
</dbReference>
<dbReference type="RefSeq" id="WP_142092716.1">
    <property type="nucleotide sequence ID" value="NZ_BAAAMD010000001.1"/>
</dbReference>
<organism evidence="2 3">
    <name type="scientific">Propioniferax innocua</name>
    <dbReference type="NCBI Taxonomy" id="1753"/>
    <lineage>
        <taxon>Bacteria</taxon>
        <taxon>Bacillati</taxon>
        <taxon>Actinomycetota</taxon>
        <taxon>Actinomycetes</taxon>
        <taxon>Propionibacteriales</taxon>
        <taxon>Propionibacteriaceae</taxon>
        <taxon>Propioniferax</taxon>
    </lineage>
</organism>
<keyword evidence="2" id="KW-0378">Hydrolase</keyword>
<dbReference type="Gene3D" id="3.40.50.1820">
    <property type="entry name" value="alpha/beta hydrolase"/>
    <property type="match status" value="1"/>
</dbReference>
<evidence type="ECO:0000313" key="2">
    <source>
        <dbReference type="EMBL" id="TQL62935.1"/>
    </source>
</evidence>
<comment type="caution">
    <text evidence="2">The sequence shown here is derived from an EMBL/GenBank/DDBJ whole genome shotgun (WGS) entry which is preliminary data.</text>
</comment>
<dbReference type="InterPro" id="IPR022742">
    <property type="entry name" value="Hydrolase_4"/>
</dbReference>
<sequence>MIDQLGTPDGVTLDVRQWPVAEPRAVIQVVHGMAEHVGRYDEFAQAMNAEGFAVVGHDQRGHGATAGSAAERGFIAEREGWPLLVDDVDLVARAISREYPDAPIILLGHSMGTVVARAAVQEQDHFAALICSGAVADPGPARRAGLAMAHAQIRLKGPRHRSMTLHRLSFGGYNKAVEHPRTAFDWLSRDHASVDAYVADEACGWIATAGFYRDLFVGLGRVNDPARIRLIARDLPVLFISGDADPVGGRFGGGVAAAARAMRRRLDHVDVRLYAQARHELFHELNREEIFSDVLRWCDAVL</sequence>
<keyword evidence="3" id="KW-1185">Reference proteome</keyword>
<accession>A0A542ZRF6</accession>
<dbReference type="SUPFAM" id="SSF53474">
    <property type="entry name" value="alpha/beta-Hydrolases"/>
    <property type="match status" value="1"/>
</dbReference>
<feature type="domain" description="Serine aminopeptidase S33" evidence="1">
    <location>
        <begin position="22"/>
        <end position="285"/>
    </location>
</feature>
<dbReference type="AlphaFoldDB" id="A0A542ZRF6"/>
<dbReference type="Pfam" id="PF12146">
    <property type="entry name" value="Hydrolase_4"/>
    <property type="match status" value="1"/>
</dbReference>
<dbReference type="EMBL" id="VFOR01000001">
    <property type="protein sequence ID" value="TQL62935.1"/>
    <property type="molecule type" value="Genomic_DNA"/>
</dbReference>
<evidence type="ECO:0000259" key="1">
    <source>
        <dbReference type="Pfam" id="PF12146"/>
    </source>
</evidence>
<evidence type="ECO:0000313" key="3">
    <source>
        <dbReference type="Proteomes" id="UP000316196"/>
    </source>
</evidence>
<gene>
    <name evidence="2" type="ORF">FB460_0727</name>
</gene>
<dbReference type="InterPro" id="IPR051044">
    <property type="entry name" value="MAG_DAG_Lipase"/>
</dbReference>
<dbReference type="OrthoDB" id="9806902at2"/>
<name>A0A542ZRF6_9ACTN</name>